<dbReference type="PANTHER" id="PTHR11804">
    <property type="entry name" value="PROTEASE M3 THIMET OLIGOPEPTIDASE-RELATED"/>
    <property type="match status" value="1"/>
</dbReference>
<gene>
    <name evidence="9" type="ORF">TR148941</name>
</gene>
<dbReference type="InterPro" id="IPR045090">
    <property type="entry name" value="Pept_M3A_M3B"/>
</dbReference>
<comment type="similarity">
    <text evidence="1 7">Belongs to the peptidase M3 family.</text>
</comment>
<dbReference type="SUPFAM" id="SSF55486">
    <property type="entry name" value="Metalloproteases ('zincins'), catalytic domain"/>
    <property type="match status" value="2"/>
</dbReference>
<dbReference type="GO" id="GO:0006518">
    <property type="term" value="P:peptide metabolic process"/>
    <property type="evidence" value="ECO:0007669"/>
    <property type="project" value="TreeGrafter"/>
</dbReference>
<keyword evidence="6 7" id="KW-0482">Metalloprotease</keyword>
<dbReference type="GO" id="GO:0046872">
    <property type="term" value="F:metal ion binding"/>
    <property type="evidence" value="ECO:0007669"/>
    <property type="project" value="UniProtKB-UniRule"/>
</dbReference>
<proteinExistence type="inferred from homology"/>
<evidence type="ECO:0000256" key="7">
    <source>
        <dbReference type="RuleBase" id="RU003435"/>
    </source>
</evidence>
<dbReference type="InterPro" id="IPR001567">
    <property type="entry name" value="Pept_M3A_M3B_dom"/>
</dbReference>
<dbReference type="EMBL" id="GEEE01005908">
    <property type="protein sequence ID" value="JAP57317.1"/>
    <property type="molecule type" value="Transcribed_RNA"/>
</dbReference>
<evidence type="ECO:0000256" key="4">
    <source>
        <dbReference type="ARBA" id="ARBA00022801"/>
    </source>
</evidence>
<evidence type="ECO:0000256" key="3">
    <source>
        <dbReference type="ARBA" id="ARBA00022723"/>
    </source>
</evidence>
<dbReference type="InterPro" id="IPR024077">
    <property type="entry name" value="Neurolysin/TOP_dom2"/>
</dbReference>
<dbReference type="Gene3D" id="1.10.1370.40">
    <property type="match status" value="1"/>
</dbReference>
<accession>A0A0X3Q503</accession>
<keyword evidence="4 7" id="KW-0378">Hydrolase</keyword>
<keyword evidence="3 7" id="KW-0479">Metal-binding</keyword>
<protein>
    <recommendedName>
        <fullName evidence="8">Peptidase M3A/M3B catalytic domain-containing protein</fullName>
    </recommendedName>
</protein>
<feature type="domain" description="Peptidase M3A/M3B catalytic" evidence="8">
    <location>
        <begin position="344"/>
        <end position="519"/>
    </location>
</feature>
<keyword evidence="5 7" id="KW-0862">Zinc</keyword>
<comment type="cofactor">
    <cofactor evidence="7">
        <name>Zn(2+)</name>
        <dbReference type="ChEBI" id="CHEBI:29105"/>
    </cofactor>
    <text evidence="7">Binds 1 zinc ion.</text>
</comment>
<dbReference type="InterPro" id="IPR024079">
    <property type="entry name" value="MetalloPept_cat_dom_sf"/>
</dbReference>
<sequence length="881" mass="97913">MLREVSRRFARFPLRQCLRSIFSSETFTESRGQFYYVIPEIPNDDPSKNPILNHAHLPSFKTVKPEDVFTGVSKLIIEYQVSLTQLSEEMKQGKFPLTYDSLVGKLDEIIFPLQYSMQLVSCFGVIQDNSVWRLIGCRLLSKVLQAQCENFYSDATIYEALHKILLEMDDPEGSKKGILQQFLAESWACGAGLSTIASRKTDSSPAEPTECASCPLEHFPHTLSARQAQKRLSELQYLRAELTRIEREFERMVASSAFVSLPQTQRTARLTGRYQGSQNIDSQLPDYLTNALSPEAQGQVPVAESDLAASAPPWLFRVLGGRIEGGYVTGMRVNLGIDRTALIFLRHCSNREIRRTVWRALVQRAGTRNFGGASGQHAANDERIQHIRKLRSQVAEQFNAPDWLSLVWHRSTPGGRGPESPEKLVKEVLEPLRKKLLPLGKLEWVVLSEWAPPYLRLPPNLEHFDIDYAVEQYNYITSVTPGSSLLTDPRHERRMPLQATVDNIFTRLGDLFGLTVRRLPAGEGHAAAFGLPDGTIYEVLRPESGGSEKAGEIIVNICAKPWVSNSVEAITPVPLVTAYPSHLNSQAPACAKFSVAGLFGSLPSEAAVAGLSEMEALSVAAGFGTCLQHVISRTPCHMFTGLSTPLPGVTFAGSTRGSPVRDNCFLTHDLLQLLLLRSASLRRSVFGEGHSMADPQQSSSWRSGAANVIAGTRGISRMVALPLLRSLYESRFDLELWSASSKNRHWQTISDQLWVQHLPYSRHPYDQWPCSALGIFGSQGIPGSRYSEIWRQLIAFDCLSAFTEAGFERDYKSEPVQNLLKRYRNTVLTAGTAISCRDVFRAFRGRDPKPDAFIDALLPRTTDTVRSSSPTDATDVLSPGS</sequence>
<reference evidence="9" key="1">
    <citation type="submission" date="2016-01" db="EMBL/GenBank/DDBJ databases">
        <title>Reference transcriptome for the parasite Schistocephalus solidus: insights into the molecular evolution of parasitism.</title>
        <authorList>
            <person name="Hebert F.O."/>
            <person name="Grambauer S."/>
            <person name="Barber I."/>
            <person name="Landry C.R."/>
            <person name="Aubin-Horth N."/>
        </authorList>
    </citation>
    <scope>NUCLEOTIDE SEQUENCE</scope>
</reference>
<dbReference type="GO" id="GO:0004222">
    <property type="term" value="F:metalloendopeptidase activity"/>
    <property type="evidence" value="ECO:0007669"/>
    <property type="project" value="InterPro"/>
</dbReference>
<evidence type="ECO:0000256" key="2">
    <source>
        <dbReference type="ARBA" id="ARBA00022670"/>
    </source>
</evidence>
<evidence type="ECO:0000259" key="8">
    <source>
        <dbReference type="Pfam" id="PF01432"/>
    </source>
</evidence>
<dbReference type="PANTHER" id="PTHR11804:SF84">
    <property type="entry name" value="SACCHAROLYSIN"/>
    <property type="match status" value="1"/>
</dbReference>
<evidence type="ECO:0000256" key="6">
    <source>
        <dbReference type="ARBA" id="ARBA00023049"/>
    </source>
</evidence>
<feature type="domain" description="Peptidase M3A/M3B catalytic" evidence="8">
    <location>
        <begin position="720"/>
        <end position="856"/>
    </location>
</feature>
<evidence type="ECO:0000256" key="1">
    <source>
        <dbReference type="ARBA" id="ARBA00006040"/>
    </source>
</evidence>
<evidence type="ECO:0000313" key="9">
    <source>
        <dbReference type="EMBL" id="JAP57317.1"/>
    </source>
</evidence>
<evidence type="ECO:0000256" key="5">
    <source>
        <dbReference type="ARBA" id="ARBA00022833"/>
    </source>
</evidence>
<dbReference type="Gene3D" id="3.40.390.10">
    <property type="entry name" value="Collagenase (Catalytic Domain)"/>
    <property type="match status" value="1"/>
</dbReference>
<dbReference type="Pfam" id="PF01432">
    <property type="entry name" value="Peptidase_M3"/>
    <property type="match status" value="2"/>
</dbReference>
<dbReference type="Gene3D" id="1.10.1370.10">
    <property type="entry name" value="Neurolysin, domain 3"/>
    <property type="match status" value="2"/>
</dbReference>
<name>A0A0X3Q503_SCHSO</name>
<keyword evidence="2 7" id="KW-0645">Protease</keyword>
<dbReference type="AlphaFoldDB" id="A0A0X3Q503"/>
<organism evidence="9">
    <name type="scientific">Schistocephalus solidus</name>
    <name type="common">Tapeworm</name>
    <dbReference type="NCBI Taxonomy" id="70667"/>
    <lineage>
        <taxon>Eukaryota</taxon>
        <taxon>Metazoa</taxon>
        <taxon>Spiralia</taxon>
        <taxon>Lophotrochozoa</taxon>
        <taxon>Platyhelminthes</taxon>
        <taxon>Cestoda</taxon>
        <taxon>Eucestoda</taxon>
        <taxon>Diphyllobothriidea</taxon>
        <taxon>Diphyllobothriidae</taxon>
        <taxon>Schistocephalus</taxon>
    </lineage>
</organism>
<dbReference type="GO" id="GO:0006508">
    <property type="term" value="P:proteolysis"/>
    <property type="evidence" value="ECO:0007669"/>
    <property type="project" value="UniProtKB-KW"/>
</dbReference>